<evidence type="ECO:0000313" key="2">
    <source>
        <dbReference type="Proteomes" id="UP000000491"/>
    </source>
</evidence>
<protein>
    <submittedName>
        <fullName evidence="1">Uncharacterized protein</fullName>
    </submittedName>
</protein>
<organism evidence="1 2">
    <name type="scientific">Zymomonas mobilis subsp. pomaceae (strain ATCC 29192 / DSM 22645 / JCM 10191 / CCUG 17912 / NBRC 13757 / NCIMB 11200 / NRRL B-4491 / Barker I)</name>
    <dbReference type="NCBI Taxonomy" id="579138"/>
    <lineage>
        <taxon>Bacteria</taxon>
        <taxon>Pseudomonadati</taxon>
        <taxon>Pseudomonadota</taxon>
        <taxon>Alphaproteobacteria</taxon>
        <taxon>Sphingomonadales</taxon>
        <taxon>Zymomonadaceae</taxon>
        <taxon>Zymomonas</taxon>
    </lineage>
</organism>
<sequence>MKFIFCNEACKIWEALEKERYHTNRNPEAITKDFLSSLQINSRGKVRIHSFDRETFNEDSSDLEIWIKTQKKWFGILVKTKLIQLNNTDDSYPELNRKIDGNFECDLLIKQASSRIKKVIPFYFFYNFTNKVEDLNCKCYCLDKFMYPGYLGITAALATDIRKKIIKNSEVKNISAVSFPALCLFCPNNIYDIKKVIEKFNSNDTSQSYIYDTPPDYVNDLLINKKEFNLIKTKEYNNVINVKHLLSIEI</sequence>
<reference evidence="1 2" key="1">
    <citation type="journal article" date="2011" name="J. Bacteriol.">
        <title>Genome sequence of the ethanol-producing Zymomonas mobilis subsp. pomaceae lectotype strain ATCC 29192.</title>
        <authorList>
            <person name="Kouvelis V.N."/>
            <person name="Davenport K.W."/>
            <person name="Brettin T.S."/>
            <person name="Bruce D."/>
            <person name="Detter C."/>
            <person name="Han C.S."/>
            <person name="Nolan M."/>
            <person name="Tapia R."/>
            <person name="Damoulaki A."/>
            <person name="Kyrpides N.C."/>
            <person name="Typas M.A."/>
            <person name="Pappas K.M."/>
        </authorList>
    </citation>
    <scope>NUCLEOTIDE SEQUENCE [LARGE SCALE GENOMIC DNA]</scope>
    <source>
        <strain evidence="2">ATCC 29192 / DSM 22645 / JCM 10191 / CCUG 17912 / NBRC 13757 / NCIMB 11200 / NRRL B-4491 / Barker I</strain>
    </source>
</reference>
<dbReference type="AlphaFoldDB" id="F8ETF9"/>
<dbReference type="RefSeq" id="WP_013934379.1">
    <property type="nucleotide sequence ID" value="NC_015709.1"/>
</dbReference>
<dbReference type="HOGENOM" id="CLU_1111053_0_0_5"/>
<name>F8ETF9_ZYMMT</name>
<dbReference type="EMBL" id="CP002865">
    <property type="protein sequence ID" value="AEI37984.1"/>
    <property type="molecule type" value="Genomic_DNA"/>
</dbReference>
<dbReference type="KEGG" id="zmp:Zymop_1088"/>
<proteinExistence type="predicted"/>
<accession>F8ETF9</accession>
<gene>
    <name evidence="1" type="ordered locus">Zymop_1088</name>
</gene>
<dbReference type="PATRIC" id="fig|579138.3.peg.1154"/>
<dbReference type="Proteomes" id="UP000000491">
    <property type="component" value="Chromosome"/>
</dbReference>
<dbReference type="STRING" id="579138.Zymop_1088"/>
<evidence type="ECO:0000313" key="1">
    <source>
        <dbReference type="EMBL" id="AEI37984.1"/>
    </source>
</evidence>